<evidence type="ECO:0000313" key="5">
    <source>
        <dbReference type="Proteomes" id="UP001592582"/>
    </source>
</evidence>
<name>A0ABV6V805_9ACTN</name>
<feature type="transmembrane region" description="Helical" evidence="1">
    <location>
        <begin position="20"/>
        <end position="43"/>
    </location>
</feature>
<comment type="caution">
    <text evidence="2">The sequence shown here is derived from an EMBL/GenBank/DDBJ whole genome shotgun (WGS) entry which is preliminary data.</text>
</comment>
<dbReference type="EMBL" id="JBHEZX010000004">
    <property type="protein sequence ID" value="MFC1409847.1"/>
    <property type="molecule type" value="Genomic_DNA"/>
</dbReference>
<dbReference type="Proteomes" id="UP001592582">
    <property type="component" value="Unassembled WGS sequence"/>
</dbReference>
<proteinExistence type="predicted"/>
<keyword evidence="1" id="KW-0812">Transmembrane</keyword>
<sequence>MTARTRHIRRTTRTARPRSLSFPLFLIMVCAAVTIGTTAIRALGGGPDAPGMSGAVAGTAGRFMAFLDYFAGVFTLLSLTAAVVCGLAATDRLVLSARHRVAMQSVHRATSVAALGFLATHIAVKVAEQDATPLVALLPFGGGATFAVGLGTLAADLLVLTAATGAVRGRFAGSRRPWLWRVLHSGAYACWPIALAHGLTAGRAAAVWVLWSYGLCAAAVGLALLVRLLGAAGRGSARRRTVRTLRAYRPRTPKGAAEEPLSLATHGQHSVYAEPAEPVQVQAPAPAPVPDYGPVPDYVPDYAQHAAYPYQPQYAEAAYGSYGYPAPSPWAGDGQARPHPTLTETPPHGFSVPGNLFGTPYAPAPAPAYAPDWLEDSGSWTAWSALTWDTPPQGVPVFPEGGPIGSVYVNPGVQYQGSAHEHGGGW</sequence>
<evidence type="ECO:0000313" key="4">
    <source>
        <dbReference type="Proteomes" id="UP001592530"/>
    </source>
</evidence>
<keyword evidence="5" id="KW-1185">Reference proteome</keyword>
<evidence type="ECO:0000313" key="3">
    <source>
        <dbReference type="EMBL" id="MFC1429525.1"/>
    </source>
</evidence>
<dbReference type="RefSeq" id="WP_380506358.1">
    <property type="nucleotide sequence ID" value="NZ_JBHEZX010000004.1"/>
</dbReference>
<keyword evidence="1" id="KW-1133">Transmembrane helix</keyword>
<feature type="transmembrane region" description="Helical" evidence="1">
    <location>
        <begin position="205"/>
        <end position="230"/>
    </location>
</feature>
<dbReference type="EMBL" id="JBHEZY010000001">
    <property type="protein sequence ID" value="MFC1429525.1"/>
    <property type="molecule type" value="Genomic_DNA"/>
</dbReference>
<feature type="transmembrane region" description="Helical" evidence="1">
    <location>
        <begin position="178"/>
        <end position="199"/>
    </location>
</feature>
<organism evidence="2 5">
    <name type="scientific">Streptacidiphilus alkalitolerans</name>
    <dbReference type="NCBI Taxonomy" id="3342712"/>
    <lineage>
        <taxon>Bacteria</taxon>
        <taxon>Bacillati</taxon>
        <taxon>Actinomycetota</taxon>
        <taxon>Actinomycetes</taxon>
        <taxon>Kitasatosporales</taxon>
        <taxon>Streptomycetaceae</taxon>
        <taxon>Streptacidiphilus</taxon>
    </lineage>
</organism>
<reference evidence="4 5" key="1">
    <citation type="submission" date="2024-09" db="EMBL/GenBank/DDBJ databases">
        <authorList>
            <person name="Lee S.D."/>
        </authorList>
    </citation>
    <scope>NUCLEOTIDE SEQUENCE [LARGE SCALE GENOMIC DNA]</scope>
    <source>
        <strain evidence="2 5">N1-1</strain>
        <strain evidence="3 4">N1-3</strain>
    </source>
</reference>
<evidence type="ECO:0008006" key="6">
    <source>
        <dbReference type="Google" id="ProtNLM"/>
    </source>
</evidence>
<feature type="transmembrane region" description="Helical" evidence="1">
    <location>
        <begin position="106"/>
        <end position="124"/>
    </location>
</feature>
<evidence type="ECO:0000313" key="2">
    <source>
        <dbReference type="EMBL" id="MFC1409847.1"/>
    </source>
</evidence>
<keyword evidence="1" id="KW-0472">Membrane</keyword>
<accession>A0ABV6V805</accession>
<gene>
    <name evidence="3" type="ORF">ACEZDB_02505</name>
    <name evidence="2" type="ORF">ACEZDG_11230</name>
</gene>
<protein>
    <recommendedName>
        <fullName evidence="6">DMSO/TMAO reductase YedYZ, heme-binding membrane subunit</fullName>
    </recommendedName>
</protein>
<feature type="transmembrane region" description="Helical" evidence="1">
    <location>
        <begin position="69"/>
        <end position="94"/>
    </location>
</feature>
<feature type="transmembrane region" description="Helical" evidence="1">
    <location>
        <begin position="144"/>
        <end position="166"/>
    </location>
</feature>
<evidence type="ECO:0000256" key="1">
    <source>
        <dbReference type="SAM" id="Phobius"/>
    </source>
</evidence>
<dbReference type="Proteomes" id="UP001592530">
    <property type="component" value="Unassembled WGS sequence"/>
</dbReference>